<evidence type="ECO:0000256" key="1">
    <source>
        <dbReference type="SAM" id="MobiDB-lite"/>
    </source>
</evidence>
<dbReference type="AlphaFoldDB" id="A0A8J5TZR8"/>
<reference evidence="2" key="1">
    <citation type="submission" date="2021-04" db="EMBL/GenBank/DDBJ databases">
        <title>First draft genome resource for Brassicaceae pathogens Fusarium oxysporum f. sp. raphani and Fusarium oxysporum f. sp. rapae.</title>
        <authorList>
            <person name="Asai S."/>
        </authorList>
    </citation>
    <scope>NUCLEOTIDE SEQUENCE</scope>
    <source>
        <strain evidence="2">Tf1208</strain>
    </source>
</reference>
<feature type="region of interest" description="Disordered" evidence="1">
    <location>
        <begin position="39"/>
        <end position="79"/>
    </location>
</feature>
<evidence type="ECO:0000313" key="2">
    <source>
        <dbReference type="EMBL" id="KAG7406206.1"/>
    </source>
</evidence>
<accession>A0A8J5TZR8</accession>
<comment type="caution">
    <text evidence="2">The sequence shown here is derived from an EMBL/GenBank/DDBJ whole genome shotgun (WGS) entry which is preliminary data.</text>
</comment>
<dbReference type="Proteomes" id="UP000694050">
    <property type="component" value="Unassembled WGS sequence"/>
</dbReference>
<dbReference type="EMBL" id="JAELUQ010000011">
    <property type="protein sequence ID" value="KAG7406206.1"/>
    <property type="molecule type" value="Genomic_DNA"/>
</dbReference>
<gene>
    <name evidence="2" type="ORF">Forpe1208_v014418</name>
</gene>
<sequence>MAIYRHDEVKLVHGPVKSQRYSCKDIEVDVFNRYEILHSDDTGSLSGDKSSGDHESSEDDEGFEASEREDSLDDWISDTESRDVPDVSLFCEDSDHKFCDETAVKSVEGFLELLFELNL</sequence>
<proteinExistence type="predicted"/>
<protein>
    <submittedName>
        <fullName evidence="2">Uncharacterized protein</fullName>
    </submittedName>
</protein>
<organism evidence="2 3">
    <name type="scientific">Fusarium oxysporum f. sp. rapae</name>
    <dbReference type="NCBI Taxonomy" id="485398"/>
    <lineage>
        <taxon>Eukaryota</taxon>
        <taxon>Fungi</taxon>
        <taxon>Dikarya</taxon>
        <taxon>Ascomycota</taxon>
        <taxon>Pezizomycotina</taxon>
        <taxon>Sordariomycetes</taxon>
        <taxon>Hypocreomycetidae</taxon>
        <taxon>Hypocreales</taxon>
        <taxon>Nectriaceae</taxon>
        <taxon>Fusarium</taxon>
        <taxon>Fusarium oxysporum species complex</taxon>
    </lineage>
</organism>
<name>A0A8J5TZR8_FUSOX</name>
<evidence type="ECO:0000313" key="3">
    <source>
        <dbReference type="Proteomes" id="UP000694050"/>
    </source>
</evidence>